<evidence type="ECO:0000313" key="2">
    <source>
        <dbReference type="EMBL" id="MBW2942538.1"/>
    </source>
</evidence>
<keyword evidence="1" id="KW-0560">Oxidoreductase</keyword>
<dbReference type="PANTHER" id="PTHR43157:SF31">
    <property type="entry name" value="PHOSPHATIDYLINOSITOL-GLYCAN BIOSYNTHESIS CLASS F PROTEIN"/>
    <property type="match status" value="1"/>
</dbReference>
<evidence type="ECO:0000313" key="3">
    <source>
        <dbReference type="Proteomes" id="UP001166291"/>
    </source>
</evidence>
<proteinExistence type="predicted"/>
<dbReference type="NCBIfam" id="NF004846">
    <property type="entry name" value="PRK06197.1"/>
    <property type="match status" value="1"/>
</dbReference>
<sequence>MAKKTAIVTGANAGLGFAISAALAEQNYRVILACRNLEKSAAALEQLKQQFPDADFLLMQLDVSNLESIGRFATAFAEQVGELDLLINNAGITDVPLSRNTLGHESQLATNYLGPFALIGKLLPQFKKETECRIVNICSLAHRFGKIALDDLNWERDTYKPMKGYARSKVALMSYTIELNRRLQQSGSNIIALSSHPGFAATEITRKQGEPTNPVSAWIQSKIEPLIPLPKDAARATLMAALSPDARGGEYYGPGGFLEIGGAPDQAKINAKAKDSETAKQLWSLTEEMTGVSYLS</sequence>
<gene>
    <name evidence="2" type="ORF">KXJ70_17200</name>
</gene>
<dbReference type="Proteomes" id="UP001166291">
    <property type="component" value="Unassembled WGS sequence"/>
</dbReference>
<name>A0ABS6VW41_9GAMM</name>
<protein>
    <submittedName>
        <fullName evidence="2">SDR family NAD(P)-dependent oxidoreductase</fullName>
    </submittedName>
</protein>
<dbReference type="RefSeq" id="WP_219044785.1">
    <property type="nucleotide sequence ID" value="NZ_JAHWDQ010000006.1"/>
</dbReference>
<dbReference type="Pfam" id="PF00106">
    <property type="entry name" value="adh_short"/>
    <property type="match status" value="1"/>
</dbReference>
<evidence type="ECO:0000256" key="1">
    <source>
        <dbReference type="ARBA" id="ARBA00023002"/>
    </source>
</evidence>
<reference evidence="2" key="1">
    <citation type="submission" date="2021-07" db="EMBL/GenBank/DDBJ databases">
        <title>Zhongshania sp. CAU 1632 isolated from seawater.</title>
        <authorList>
            <person name="Kim W."/>
        </authorList>
    </citation>
    <scope>NUCLEOTIDE SEQUENCE</scope>
    <source>
        <strain evidence="2">CAU 1632</strain>
    </source>
</reference>
<dbReference type="EMBL" id="JAHWDQ010000006">
    <property type="protein sequence ID" value="MBW2942538.1"/>
    <property type="molecule type" value="Genomic_DNA"/>
</dbReference>
<comment type="caution">
    <text evidence="2">The sequence shown here is derived from an EMBL/GenBank/DDBJ whole genome shotgun (WGS) entry which is preliminary data.</text>
</comment>
<keyword evidence="3" id="KW-1185">Reference proteome</keyword>
<accession>A0ABS6VW41</accession>
<dbReference type="InterPro" id="IPR002347">
    <property type="entry name" value="SDR_fam"/>
</dbReference>
<organism evidence="2 3">
    <name type="scientific">Zhongshania aquimaris</name>
    <dbReference type="NCBI Taxonomy" id="2857107"/>
    <lineage>
        <taxon>Bacteria</taxon>
        <taxon>Pseudomonadati</taxon>
        <taxon>Pseudomonadota</taxon>
        <taxon>Gammaproteobacteria</taxon>
        <taxon>Cellvibrionales</taxon>
        <taxon>Spongiibacteraceae</taxon>
        <taxon>Zhongshania</taxon>
    </lineage>
</organism>
<dbReference type="PANTHER" id="PTHR43157">
    <property type="entry name" value="PHOSPHATIDYLINOSITOL-GLYCAN BIOSYNTHESIS CLASS F PROTEIN-RELATED"/>
    <property type="match status" value="1"/>
</dbReference>